<reference evidence="1 2" key="1">
    <citation type="submission" date="2020-08" db="EMBL/GenBank/DDBJ databases">
        <authorList>
            <person name="Seo M.-J."/>
        </authorList>
    </citation>
    <scope>NUCLEOTIDE SEQUENCE [LARGE SCALE GENOMIC DNA]</scope>
    <source>
        <strain evidence="1 2">MBLA0160</strain>
    </source>
</reference>
<protein>
    <submittedName>
        <fullName evidence="1">Uncharacterized protein</fullName>
    </submittedName>
</protein>
<dbReference type="EMBL" id="JACKXD010000003">
    <property type="protein sequence ID" value="MBB6646481.1"/>
    <property type="molecule type" value="Genomic_DNA"/>
</dbReference>
<sequence length="330" mass="35839">MAYTDHSDVYGALHEEGINRVVTHLQHKRPSLFNYGTARVVAGAYAAAEVPPPEYVDVRHGSLPPCEAIPYAPEVRDRRWDNPLMTEEEPLPVVGTDGLVGMDYAVQVTDLGIDFAPPTEELSFKDQQYAANASVCAGLGCPGDVELDGALEAIEQFRSYVERREDFEMDAAMDDEALLAEFGLPAVPQADRLRCFCLDVKVVGTVSMVDRPTVEGPLTVPQSPTFGIDDIRLTDLETIEEFPLPAGFVHSLECYIEVFLRLGVFPSLADTIERTVQQALAMQNPVLTLGGLTATVELPTSGAVPYNPAIEADELRVYVDLDVDATGGGP</sequence>
<comment type="caution">
    <text evidence="1">The sequence shown here is derived from an EMBL/GenBank/DDBJ whole genome shotgun (WGS) entry which is preliminary data.</text>
</comment>
<accession>A0A7J9SMX9</accession>
<name>A0A7J9SMX9_9EURY</name>
<dbReference type="AlphaFoldDB" id="A0A7J9SMX9"/>
<gene>
    <name evidence="1" type="ORF">H5V44_09305</name>
</gene>
<keyword evidence="2" id="KW-1185">Reference proteome</keyword>
<organism evidence="1 2">
    <name type="scientific">Halobellus ruber</name>
    <dbReference type="NCBI Taxonomy" id="2761102"/>
    <lineage>
        <taxon>Archaea</taxon>
        <taxon>Methanobacteriati</taxon>
        <taxon>Methanobacteriota</taxon>
        <taxon>Stenosarchaea group</taxon>
        <taxon>Halobacteria</taxon>
        <taxon>Halobacteriales</taxon>
        <taxon>Haloferacaceae</taxon>
        <taxon>Halobellus</taxon>
    </lineage>
</organism>
<evidence type="ECO:0000313" key="1">
    <source>
        <dbReference type="EMBL" id="MBB6646481.1"/>
    </source>
</evidence>
<dbReference type="Proteomes" id="UP000546257">
    <property type="component" value="Unassembled WGS sequence"/>
</dbReference>
<evidence type="ECO:0000313" key="2">
    <source>
        <dbReference type="Proteomes" id="UP000546257"/>
    </source>
</evidence>
<dbReference type="RefSeq" id="WP_185192857.1">
    <property type="nucleotide sequence ID" value="NZ_JACKXD010000003.1"/>
</dbReference>
<proteinExistence type="predicted"/>